<sequence length="71" mass="8253">MDLNFQHLLLQAAIIDEEFQECEDEAYRALEDLTERKPCIVTTHKTSAPNKKRRRKLSHSQKTKIVKPSSS</sequence>
<feature type="compositionally biased region" description="Basic residues" evidence="1">
    <location>
        <begin position="50"/>
        <end position="65"/>
    </location>
</feature>
<reference evidence="2 3" key="1">
    <citation type="submission" date="2020-12" db="EMBL/GenBank/DDBJ databases">
        <title>Metabolic potential, ecology and presence of endohyphal bacteria is reflected in genomic diversity of Mucoromycotina.</title>
        <authorList>
            <person name="Muszewska A."/>
            <person name="Okrasinska A."/>
            <person name="Steczkiewicz K."/>
            <person name="Drgas O."/>
            <person name="Orlowska M."/>
            <person name="Perlinska-Lenart U."/>
            <person name="Aleksandrzak-Piekarczyk T."/>
            <person name="Szatraj K."/>
            <person name="Zielenkiewicz U."/>
            <person name="Pilsyk S."/>
            <person name="Malc E."/>
            <person name="Mieczkowski P."/>
            <person name="Kruszewska J.S."/>
            <person name="Biernat P."/>
            <person name="Pawlowska J."/>
        </authorList>
    </citation>
    <scope>NUCLEOTIDE SEQUENCE [LARGE SCALE GENOMIC DNA]</scope>
    <source>
        <strain evidence="2 3">CBS 142.35</strain>
    </source>
</reference>
<organism evidence="2 3">
    <name type="scientific">Circinella minor</name>
    <dbReference type="NCBI Taxonomy" id="1195481"/>
    <lineage>
        <taxon>Eukaryota</taxon>
        <taxon>Fungi</taxon>
        <taxon>Fungi incertae sedis</taxon>
        <taxon>Mucoromycota</taxon>
        <taxon>Mucoromycotina</taxon>
        <taxon>Mucoromycetes</taxon>
        <taxon>Mucorales</taxon>
        <taxon>Lichtheimiaceae</taxon>
        <taxon>Circinella</taxon>
    </lineage>
</organism>
<evidence type="ECO:0000313" key="3">
    <source>
        <dbReference type="Proteomes" id="UP000646827"/>
    </source>
</evidence>
<comment type="caution">
    <text evidence="2">The sequence shown here is derived from an EMBL/GenBank/DDBJ whole genome shotgun (WGS) entry which is preliminary data.</text>
</comment>
<evidence type="ECO:0000313" key="2">
    <source>
        <dbReference type="EMBL" id="KAG2225707.1"/>
    </source>
</evidence>
<proteinExistence type="predicted"/>
<feature type="region of interest" description="Disordered" evidence="1">
    <location>
        <begin position="42"/>
        <end position="71"/>
    </location>
</feature>
<protein>
    <submittedName>
        <fullName evidence="2">Uncharacterized protein</fullName>
    </submittedName>
</protein>
<evidence type="ECO:0000256" key="1">
    <source>
        <dbReference type="SAM" id="MobiDB-lite"/>
    </source>
</evidence>
<name>A0A8H7SAD6_9FUNG</name>
<dbReference type="EMBL" id="JAEPRB010000025">
    <property type="protein sequence ID" value="KAG2225707.1"/>
    <property type="molecule type" value="Genomic_DNA"/>
</dbReference>
<dbReference type="Proteomes" id="UP000646827">
    <property type="component" value="Unassembled WGS sequence"/>
</dbReference>
<accession>A0A8H7SAD6</accession>
<gene>
    <name evidence="2" type="ORF">INT45_012179</name>
</gene>
<dbReference type="AlphaFoldDB" id="A0A8H7SAD6"/>
<keyword evidence="3" id="KW-1185">Reference proteome</keyword>